<dbReference type="GO" id="GO:0015824">
    <property type="term" value="P:proline transport"/>
    <property type="evidence" value="ECO:0007669"/>
    <property type="project" value="UniProtKB-UniRule"/>
</dbReference>
<feature type="transmembrane region" description="Helical" evidence="14">
    <location>
        <begin position="429"/>
        <end position="444"/>
    </location>
</feature>
<accession>E7N2R6</accession>
<feature type="transmembrane region" description="Helical" evidence="14">
    <location>
        <begin position="371"/>
        <end position="391"/>
    </location>
</feature>
<dbReference type="Proteomes" id="UP000004633">
    <property type="component" value="Unassembled WGS sequence"/>
</dbReference>
<keyword evidence="3 14" id="KW-0813">Transport</keyword>
<proteinExistence type="inferred from homology"/>
<feature type="transmembrane region" description="Helical" evidence="14">
    <location>
        <begin position="160"/>
        <end position="183"/>
    </location>
</feature>
<evidence type="ECO:0000256" key="3">
    <source>
        <dbReference type="ARBA" id="ARBA00022448"/>
    </source>
</evidence>
<keyword evidence="7 14" id="KW-1133">Transmembrane helix</keyword>
<dbReference type="AlphaFoldDB" id="E7N2R6"/>
<evidence type="ECO:0000256" key="11">
    <source>
        <dbReference type="ARBA" id="ARBA00023201"/>
    </source>
</evidence>
<evidence type="ECO:0000256" key="9">
    <source>
        <dbReference type="ARBA" id="ARBA00023065"/>
    </source>
</evidence>
<dbReference type="PROSITE" id="PS00456">
    <property type="entry name" value="NA_SOLUT_SYMP_1"/>
    <property type="match status" value="1"/>
</dbReference>
<dbReference type="CDD" id="cd11475">
    <property type="entry name" value="SLC5sbd_PutP"/>
    <property type="match status" value="1"/>
</dbReference>
<keyword evidence="14" id="KW-0029">Amino-acid transport</keyword>
<feature type="transmembrane region" description="Helical" evidence="14">
    <location>
        <begin position="66"/>
        <end position="88"/>
    </location>
</feature>
<dbReference type="EMBL" id="AECV01000023">
    <property type="protein sequence ID" value="EFW29477.1"/>
    <property type="molecule type" value="Genomic_DNA"/>
</dbReference>
<comment type="caution">
    <text evidence="15">The sequence shown here is derived from an EMBL/GenBank/DDBJ whole genome shotgun (WGS) entry which is preliminary data.</text>
</comment>
<evidence type="ECO:0000313" key="16">
    <source>
        <dbReference type="Proteomes" id="UP000004633"/>
    </source>
</evidence>
<dbReference type="InterPro" id="IPR011851">
    <property type="entry name" value="Na/Pro_symporter"/>
</dbReference>
<evidence type="ECO:0000256" key="4">
    <source>
        <dbReference type="ARBA" id="ARBA00022475"/>
    </source>
</evidence>
<comment type="subcellular location">
    <subcellularLocation>
        <location evidence="1 14">Cell membrane</location>
        <topology evidence="1 14">Multi-pass membrane protein</topology>
    </subcellularLocation>
</comment>
<gene>
    <name evidence="15" type="primary">putP</name>
    <name evidence="15" type="ORF">HMPREF9555_01287</name>
</gene>
<dbReference type="InterPro" id="IPR050277">
    <property type="entry name" value="Sodium:Solute_Symporter"/>
</dbReference>
<keyword evidence="16" id="KW-1185">Reference proteome</keyword>
<organism evidence="15 16">
    <name type="scientific">Selenomonas artemidis F0399</name>
    <dbReference type="NCBI Taxonomy" id="749551"/>
    <lineage>
        <taxon>Bacteria</taxon>
        <taxon>Bacillati</taxon>
        <taxon>Bacillota</taxon>
        <taxon>Negativicutes</taxon>
        <taxon>Selenomonadales</taxon>
        <taxon>Selenomonadaceae</taxon>
        <taxon>Selenomonas</taxon>
    </lineage>
</organism>
<feature type="transmembrane region" description="Helical" evidence="14">
    <location>
        <begin position="240"/>
        <end position="261"/>
    </location>
</feature>
<dbReference type="PANTHER" id="PTHR48086">
    <property type="entry name" value="SODIUM/PROLINE SYMPORTER-RELATED"/>
    <property type="match status" value="1"/>
</dbReference>
<feature type="transmembrane region" description="Helical" evidence="14">
    <location>
        <begin position="127"/>
        <end position="148"/>
    </location>
</feature>
<evidence type="ECO:0000256" key="7">
    <source>
        <dbReference type="ARBA" id="ARBA00022989"/>
    </source>
</evidence>
<dbReference type="InterPro" id="IPR001734">
    <property type="entry name" value="Na/solute_symporter"/>
</dbReference>
<evidence type="ECO:0000256" key="5">
    <source>
        <dbReference type="ARBA" id="ARBA00022692"/>
    </source>
</evidence>
<protein>
    <recommendedName>
        <fullName evidence="14">Sodium/proline symporter</fullName>
    </recommendedName>
    <alternativeName>
        <fullName evidence="14">Proline permease</fullName>
    </alternativeName>
</protein>
<feature type="transmembrane region" description="Helical" evidence="14">
    <location>
        <begin position="7"/>
        <end position="26"/>
    </location>
</feature>
<dbReference type="InterPro" id="IPR018212">
    <property type="entry name" value="Na/solute_symporter_CS"/>
</dbReference>
<sequence length="494" mass="53570">MADRIEISIVFFVYMFLMMGIGVYYYRRTRNMSDYFLGNRKLGAWVTSMSAEASDMSGWMLMGVPGFAYVAGLNAGWIALGIILGTWANWHFVAARLRVYTEAANNSLTLPDFFENRFMSDSGMLRVVPAIFILIFFILYTSSGFVAAGRLFETIFSLPYVPSLLLGAGVVVFYTLVGGFLAVSRTDFIQGVMMFFAILVVPVGAALMLGGFTATAQMLYATHASFFAPLTKPDGSTLGFIEFISLMAWGIGYFGQPHILVRFMAIRDARELPQATRIAMAWVVISLGAALLVGMVGAVYLRTPLEGTAAETVFLVMAGELFPPIAAGLILAAVLAAIMSTASAQLLVAASAFAQDIYRRSFRPAAPQEELVWVSRISVLAIAAGAIYLGLSPDNFILDMVAYAWAGFGAAFGPALLSCLFWRRTTERGVLAGIVTGGLTVLIWKQFAPFGLYEIVPGFLFSLLAIYVVSRLDAPPPQAVTEAFDRVDTGDGRP</sequence>
<keyword evidence="8 14" id="KW-0915">Sodium</keyword>
<keyword evidence="5 14" id="KW-0812">Transmembrane</keyword>
<keyword evidence="6 14" id="KW-0769">Symport</keyword>
<feature type="transmembrane region" description="Helical" evidence="14">
    <location>
        <begin position="281"/>
        <end position="301"/>
    </location>
</feature>
<dbReference type="HOGENOM" id="CLU_018808_15_2_9"/>
<evidence type="ECO:0000256" key="10">
    <source>
        <dbReference type="ARBA" id="ARBA00023136"/>
    </source>
</evidence>
<dbReference type="InterPro" id="IPR038377">
    <property type="entry name" value="Na/Glc_symporter_sf"/>
</dbReference>
<dbReference type="NCBIfam" id="TIGR00813">
    <property type="entry name" value="sss"/>
    <property type="match status" value="1"/>
</dbReference>
<evidence type="ECO:0000313" key="15">
    <source>
        <dbReference type="EMBL" id="EFW29477.1"/>
    </source>
</evidence>
<dbReference type="PANTHER" id="PTHR48086:SF3">
    <property type="entry name" value="SODIUM_PROLINE SYMPORTER"/>
    <property type="match status" value="1"/>
</dbReference>
<dbReference type="STRING" id="749551.HMPREF9555_01287"/>
<dbReference type="RefSeq" id="WP_009349945.1">
    <property type="nucleotide sequence ID" value="NZ_GL638136.1"/>
</dbReference>
<dbReference type="NCBIfam" id="TIGR02121">
    <property type="entry name" value="Na_Pro_sym"/>
    <property type="match status" value="1"/>
</dbReference>
<keyword evidence="11 14" id="KW-0739">Sodium transport</keyword>
<dbReference type="GO" id="GO:0031402">
    <property type="term" value="F:sodium ion binding"/>
    <property type="evidence" value="ECO:0007669"/>
    <property type="project" value="UniProtKB-UniRule"/>
</dbReference>
<dbReference type="GO" id="GO:0005886">
    <property type="term" value="C:plasma membrane"/>
    <property type="evidence" value="ECO:0007669"/>
    <property type="project" value="UniProtKB-SubCell"/>
</dbReference>
<feature type="transmembrane region" description="Helical" evidence="14">
    <location>
        <begin position="403"/>
        <end position="422"/>
    </location>
</feature>
<comment type="function">
    <text evidence="14">Catalyzes the sodium-dependent uptake of extracellular L-proline.</text>
</comment>
<reference evidence="15 16" key="1">
    <citation type="submission" date="2010-08" db="EMBL/GenBank/DDBJ databases">
        <authorList>
            <person name="Weinstock G."/>
            <person name="Sodergren E."/>
            <person name="Clifton S."/>
            <person name="Fulton L."/>
            <person name="Fulton B."/>
            <person name="Courtney L."/>
            <person name="Fronick C."/>
            <person name="Harrison M."/>
            <person name="Strong C."/>
            <person name="Farmer C."/>
            <person name="Delahaunty K."/>
            <person name="Markovic C."/>
            <person name="Hall O."/>
            <person name="Minx P."/>
            <person name="Tomlinson C."/>
            <person name="Mitreva M."/>
            <person name="Hou S."/>
            <person name="Chen J."/>
            <person name="Wollam A."/>
            <person name="Pepin K.H."/>
            <person name="Johnson M."/>
            <person name="Bhonagiri V."/>
            <person name="Zhang X."/>
            <person name="Suruliraj S."/>
            <person name="Warren W."/>
            <person name="Chinwalla A."/>
            <person name="Mardis E.R."/>
            <person name="Wilson R.K."/>
        </authorList>
    </citation>
    <scope>NUCLEOTIDE SEQUENCE [LARGE SCALE GENOMIC DNA]</scope>
    <source>
        <strain evidence="15 16">F0399</strain>
    </source>
</reference>
<dbReference type="Gene3D" id="1.20.1730.10">
    <property type="entry name" value="Sodium/glucose cotransporter"/>
    <property type="match status" value="1"/>
</dbReference>
<name>E7N2R6_9FIRM</name>
<dbReference type="PROSITE" id="PS50283">
    <property type="entry name" value="NA_SOLUT_SYMP_3"/>
    <property type="match status" value="1"/>
</dbReference>
<feature type="transmembrane region" description="Helical" evidence="14">
    <location>
        <begin position="321"/>
        <end position="350"/>
    </location>
</feature>
<feature type="transmembrane region" description="Helical" evidence="14">
    <location>
        <begin position="195"/>
        <end position="220"/>
    </location>
</feature>
<keyword evidence="4 14" id="KW-1003">Cell membrane</keyword>
<keyword evidence="9 14" id="KW-0406">Ion transport</keyword>
<comment type="similarity">
    <text evidence="2 13">Belongs to the sodium:solute symporter (SSF) (TC 2.A.21) family.</text>
</comment>
<comment type="catalytic activity">
    <reaction evidence="12">
        <text>L-proline(in) + Na(+)(in) = L-proline(out) + Na(+)(out)</text>
        <dbReference type="Rhea" id="RHEA:28967"/>
        <dbReference type="ChEBI" id="CHEBI:29101"/>
        <dbReference type="ChEBI" id="CHEBI:60039"/>
    </reaction>
</comment>
<dbReference type="GO" id="GO:0005298">
    <property type="term" value="F:proline:sodium symporter activity"/>
    <property type="evidence" value="ECO:0007669"/>
    <property type="project" value="UniProtKB-UniRule"/>
</dbReference>
<evidence type="ECO:0000256" key="6">
    <source>
        <dbReference type="ARBA" id="ARBA00022847"/>
    </source>
</evidence>
<keyword evidence="10 14" id="KW-0472">Membrane</keyword>
<evidence type="ECO:0000256" key="13">
    <source>
        <dbReference type="RuleBase" id="RU362091"/>
    </source>
</evidence>
<evidence type="ECO:0000256" key="2">
    <source>
        <dbReference type="ARBA" id="ARBA00006434"/>
    </source>
</evidence>
<evidence type="ECO:0000256" key="1">
    <source>
        <dbReference type="ARBA" id="ARBA00004651"/>
    </source>
</evidence>
<feature type="transmembrane region" description="Helical" evidence="14">
    <location>
        <begin position="450"/>
        <end position="469"/>
    </location>
</feature>
<evidence type="ECO:0000256" key="14">
    <source>
        <dbReference type="RuleBase" id="RU366012"/>
    </source>
</evidence>
<dbReference type="Pfam" id="PF00474">
    <property type="entry name" value="SSF"/>
    <property type="match status" value="1"/>
</dbReference>
<evidence type="ECO:0000256" key="8">
    <source>
        <dbReference type="ARBA" id="ARBA00023053"/>
    </source>
</evidence>
<evidence type="ECO:0000256" key="12">
    <source>
        <dbReference type="ARBA" id="ARBA00033708"/>
    </source>
</evidence>